<reference evidence="1" key="1">
    <citation type="journal article" date="2015" name="Nature">
        <title>Complex archaea that bridge the gap between prokaryotes and eukaryotes.</title>
        <authorList>
            <person name="Spang A."/>
            <person name="Saw J.H."/>
            <person name="Jorgensen S.L."/>
            <person name="Zaremba-Niedzwiedzka K."/>
            <person name="Martijn J."/>
            <person name="Lind A.E."/>
            <person name="van Eijk R."/>
            <person name="Schleper C."/>
            <person name="Guy L."/>
            <person name="Ettema T.J."/>
        </authorList>
    </citation>
    <scope>NUCLEOTIDE SEQUENCE</scope>
</reference>
<gene>
    <name evidence="1" type="ORF">LCGC14_1445310</name>
</gene>
<sequence>MNKVSTLRKGVNVVLTETENRVQGVLEAAERAVSIFVFTIFSAATAAVNQVVDIAFDLAKVVVEEAFNVAESVVTATLGEVSFDEEMNSVGTDKKSFSPVLDITGDVSLEELSETEIIGDEFLPDYGDSVQVEIDNDTPSVIKGTD</sequence>
<accession>A0A0F9K5P5</accession>
<comment type="caution">
    <text evidence="1">The sequence shown here is derived from an EMBL/GenBank/DDBJ whole genome shotgun (WGS) entry which is preliminary data.</text>
</comment>
<proteinExistence type="predicted"/>
<evidence type="ECO:0000313" key="1">
    <source>
        <dbReference type="EMBL" id="KKM69981.1"/>
    </source>
</evidence>
<name>A0A0F9K5P5_9ZZZZ</name>
<organism evidence="1">
    <name type="scientific">marine sediment metagenome</name>
    <dbReference type="NCBI Taxonomy" id="412755"/>
    <lineage>
        <taxon>unclassified sequences</taxon>
        <taxon>metagenomes</taxon>
        <taxon>ecological metagenomes</taxon>
    </lineage>
</organism>
<dbReference type="EMBL" id="LAZR01009901">
    <property type="protein sequence ID" value="KKM69981.1"/>
    <property type="molecule type" value="Genomic_DNA"/>
</dbReference>
<protein>
    <submittedName>
        <fullName evidence="1">Uncharacterized protein</fullName>
    </submittedName>
</protein>
<dbReference type="AlphaFoldDB" id="A0A0F9K5P5"/>